<dbReference type="Proteomes" id="UP000095286">
    <property type="component" value="Unplaced"/>
</dbReference>
<proteinExistence type="predicted"/>
<name>A0AC35TYY6_9BILA</name>
<evidence type="ECO:0000313" key="2">
    <source>
        <dbReference type="WBParaSite" id="RSKR_0000569450.1"/>
    </source>
</evidence>
<dbReference type="WBParaSite" id="RSKR_0000569450.1">
    <property type="protein sequence ID" value="RSKR_0000569450.1"/>
    <property type="gene ID" value="RSKR_0000569450"/>
</dbReference>
<protein>
    <submittedName>
        <fullName evidence="2">Reverse transcriptase domain-containing protein</fullName>
    </submittedName>
</protein>
<reference evidence="2" key="1">
    <citation type="submission" date="2016-11" db="UniProtKB">
        <authorList>
            <consortium name="WormBaseParasite"/>
        </authorList>
    </citation>
    <scope>IDENTIFICATION</scope>
    <source>
        <strain evidence="2">KR3021</strain>
    </source>
</reference>
<organism evidence="1 2">
    <name type="scientific">Rhabditophanes sp. KR3021</name>
    <dbReference type="NCBI Taxonomy" id="114890"/>
    <lineage>
        <taxon>Eukaryota</taxon>
        <taxon>Metazoa</taxon>
        <taxon>Ecdysozoa</taxon>
        <taxon>Nematoda</taxon>
        <taxon>Chromadorea</taxon>
        <taxon>Rhabditida</taxon>
        <taxon>Tylenchina</taxon>
        <taxon>Panagrolaimomorpha</taxon>
        <taxon>Strongyloidoidea</taxon>
        <taxon>Alloionematidae</taxon>
        <taxon>Rhabditophanes</taxon>
    </lineage>
</organism>
<sequence>MLLDKAYTQDARFQRKKHLSAWYDFKKAYDSISHKQIARLIDVLNLNSVVKSMIKGMMCKWNIELIRKDYATPKNIPVKQRVYQGDSWSPLIFILVTAGIMTKLEMNFYLK</sequence>
<accession>A0AC35TYY6</accession>
<evidence type="ECO:0000313" key="1">
    <source>
        <dbReference type="Proteomes" id="UP000095286"/>
    </source>
</evidence>